<dbReference type="InterPro" id="IPR009506">
    <property type="entry name" value="YjiS-like"/>
</dbReference>
<dbReference type="AlphaFoldDB" id="A0A1Y5RB07"/>
<dbReference type="RefSeq" id="WP_235862111.1">
    <property type="nucleotide sequence ID" value="NZ_FWFL01000001.1"/>
</dbReference>
<keyword evidence="3" id="KW-1185">Reference proteome</keyword>
<reference evidence="2 3" key="1">
    <citation type="submission" date="2017-03" db="EMBL/GenBank/DDBJ databases">
        <authorList>
            <person name="Afonso C.L."/>
            <person name="Miller P.J."/>
            <person name="Scott M.A."/>
            <person name="Spackman E."/>
            <person name="Goraichik I."/>
            <person name="Dimitrov K.M."/>
            <person name="Suarez D.L."/>
            <person name="Swayne D.E."/>
        </authorList>
    </citation>
    <scope>NUCLEOTIDE SEQUENCE [LARGE SCALE GENOMIC DNA]</scope>
    <source>
        <strain evidence="2 3">CECT 8287</strain>
    </source>
</reference>
<sequence>MPAMRTINLSDSLSKLDLYQPPLVARCAIWLAVTLTEWDMKQRTRRQLAGLDDRQLRDIGIERDAADTEAARPFWR</sequence>
<dbReference type="Pfam" id="PF06568">
    <property type="entry name" value="YjiS-like"/>
    <property type="match status" value="1"/>
</dbReference>
<evidence type="ECO:0000259" key="1">
    <source>
        <dbReference type="Pfam" id="PF06568"/>
    </source>
</evidence>
<evidence type="ECO:0000313" key="3">
    <source>
        <dbReference type="Proteomes" id="UP000193827"/>
    </source>
</evidence>
<name>A0A1Y5RB07_9RHOB</name>
<protein>
    <recommendedName>
        <fullName evidence="1">YjiS-like domain-containing protein</fullName>
    </recommendedName>
</protein>
<proteinExistence type="predicted"/>
<dbReference type="Proteomes" id="UP000193827">
    <property type="component" value="Unassembled WGS sequence"/>
</dbReference>
<organism evidence="2 3">
    <name type="scientific">Roseovarius litorisediminis</name>
    <dbReference type="NCBI Taxonomy" id="1312363"/>
    <lineage>
        <taxon>Bacteria</taxon>
        <taxon>Pseudomonadati</taxon>
        <taxon>Pseudomonadota</taxon>
        <taxon>Alphaproteobacteria</taxon>
        <taxon>Rhodobacterales</taxon>
        <taxon>Roseobacteraceae</taxon>
        <taxon>Roseovarius</taxon>
    </lineage>
</organism>
<accession>A0A1Y5RB07</accession>
<gene>
    <name evidence="2" type="ORF">PEL8287_00369</name>
</gene>
<dbReference type="EMBL" id="FWFL01000001">
    <property type="protein sequence ID" value="SLN12502.1"/>
    <property type="molecule type" value="Genomic_DNA"/>
</dbReference>
<evidence type="ECO:0000313" key="2">
    <source>
        <dbReference type="EMBL" id="SLN12502.1"/>
    </source>
</evidence>
<feature type="domain" description="YjiS-like" evidence="1">
    <location>
        <begin position="34"/>
        <end position="66"/>
    </location>
</feature>